<dbReference type="Gene3D" id="3.30.300.30">
    <property type="match status" value="1"/>
</dbReference>
<dbReference type="InterPro" id="IPR045851">
    <property type="entry name" value="AMP-bd_C_sf"/>
</dbReference>
<reference evidence="9" key="1">
    <citation type="submission" date="2020-11" db="EMBL/GenBank/DDBJ databases">
        <authorList>
            <person name="Tran Van P."/>
        </authorList>
    </citation>
    <scope>NUCLEOTIDE SEQUENCE</scope>
</reference>
<name>A0A7R8WMW8_9CRUS</name>
<comment type="function">
    <text evidence="3">Acyl-CoA synthases catalyze the initial reaction in fatty acid metabolism, by forming a thioester with CoA. Has some preference toward medium-chain substrates. Plays a role in adipocyte differentiation.</text>
</comment>
<evidence type="ECO:0000259" key="8">
    <source>
        <dbReference type="Pfam" id="PF13193"/>
    </source>
</evidence>
<gene>
    <name evidence="9" type="ORF">CTOB1V02_LOCUS9859</name>
</gene>
<comment type="catalytic activity">
    <reaction evidence="5">
        <text>octanoate + ATP + CoA = octanoyl-CoA + AMP + diphosphate</text>
        <dbReference type="Rhea" id="RHEA:33631"/>
        <dbReference type="ChEBI" id="CHEBI:25646"/>
        <dbReference type="ChEBI" id="CHEBI:30616"/>
        <dbReference type="ChEBI" id="CHEBI:33019"/>
        <dbReference type="ChEBI" id="CHEBI:57287"/>
        <dbReference type="ChEBI" id="CHEBI:57386"/>
        <dbReference type="ChEBI" id="CHEBI:456215"/>
    </reaction>
</comment>
<dbReference type="Pfam" id="PF00501">
    <property type="entry name" value="AMP-binding"/>
    <property type="match status" value="1"/>
</dbReference>
<evidence type="ECO:0000256" key="3">
    <source>
        <dbReference type="ARBA" id="ARBA00037247"/>
    </source>
</evidence>
<dbReference type="Gene3D" id="3.40.50.12780">
    <property type="entry name" value="N-terminal domain of ligase-like"/>
    <property type="match status" value="2"/>
</dbReference>
<evidence type="ECO:0000256" key="4">
    <source>
        <dbReference type="ARBA" id="ARBA00039638"/>
    </source>
</evidence>
<accession>A0A7R8WMW8</accession>
<proteinExistence type="inferred from homology"/>
<evidence type="ECO:0000256" key="6">
    <source>
        <dbReference type="ARBA" id="ARBA00048277"/>
    </source>
</evidence>
<evidence type="ECO:0000259" key="7">
    <source>
        <dbReference type="Pfam" id="PF00501"/>
    </source>
</evidence>
<comment type="similarity">
    <text evidence="1">Belongs to the ATP-dependent AMP-binding enzyme family.</text>
</comment>
<keyword evidence="2" id="KW-0436">Ligase</keyword>
<comment type="catalytic activity">
    <reaction evidence="6">
        <text>a medium-chain fatty acid + ATP + CoA = a medium-chain fatty acyl-CoA + AMP + diphosphate</text>
        <dbReference type="Rhea" id="RHEA:48340"/>
        <dbReference type="ChEBI" id="CHEBI:30616"/>
        <dbReference type="ChEBI" id="CHEBI:33019"/>
        <dbReference type="ChEBI" id="CHEBI:57287"/>
        <dbReference type="ChEBI" id="CHEBI:59558"/>
        <dbReference type="ChEBI" id="CHEBI:90546"/>
        <dbReference type="ChEBI" id="CHEBI:456215"/>
        <dbReference type="EC" id="6.2.1.2"/>
    </reaction>
</comment>
<dbReference type="PANTHER" id="PTHR43201">
    <property type="entry name" value="ACYL-COA SYNTHETASE"/>
    <property type="match status" value="1"/>
</dbReference>
<dbReference type="GO" id="GO:0006631">
    <property type="term" value="P:fatty acid metabolic process"/>
    <property type="evidence" value="ECO:0007669"/>
    <property type="project" value="TreeGrafter"/>
</dbReference>
<dbReference type="Pfam" id="PF13193">
    <property type="entry name" value="AMP-binding_C"/>
    <property type="match status" value="1"/>
</dbReference>
<dbReference type="PANTHER" id="PTHR43201:SF5">
    <property type="entry name" value="MEDIUM-CHAIN ACYL-COA LIGASE ACSF2, MITOCHONDRIAL"/>
    <property type="match status" value="1"/>
</dbReference>
<evidence type="ECO:0000313" key="9">
    <source>
        <dbReference type="EMBL" id="CAD7232018.1"/>
    </source>
</evidence>
<dbReference type="InterPro" id="IPR042099">
    <property type="entry name" value="ANL_N_sf"/>
</dbReference>
<feature type="domain" description="AMP-binding enzyme C-terminal" evidence="8">
    <location>
        <begin position="507"/>
        <end position="582"/>
    </location>
</feature>
<feature type="domain" description="AMP-dependent synthetase/ligase" evidence="7">
    <location>
        <begin position="15"/>
        <end position="366"/>
    </location>
</feature>
<evidence type="ECO:0000256" key="5">
    <source>
        <dbReference type="ARBA" id="ARBA00047319"/>
    </source>
</evidence>
<evidence type="ECO:0000256" key="2">
    <source>
        <dbReference type="ARBA" id="ARBA00022598"/>
    </source>
</evidence>
<protein>
    <recommendedName>
        <fullName evidence="4">Medium-chain acyl-CoA ligase ACSF2, mitochondrial</fullName>
    </recommendedName>
</protein>
<organism evidence="9">
    <name type="scientific">Cyprideis torosa</name>
    <dbReference type="NCBI Taxonomy" id="163714"/>
    <lineage>
        <taxon>Eukaryota</taxon>
        <taxon>Metazoa</taxon>
        <taxon>Ecdysozoa</taxon>
        <taxon>Arthropoda</taxon>
        <taxon>Crustacea</taxon>
        <taxon>Oligostraca</taxon>
        <taxon>Ostracoda</taxon>
        <taxon>Podocopa</taxon>
        <taxon>Podocopida</taxon>
        <taxon>Cytherocopina</taxon>
        <taxon>Cytheroidea</taxon>
        <taxon>Cytherideidae</taxon>
        <taxon>Cyprideis</taxon>
    </lineage>
</organism>
<dbReference type="InterPro" id="IPR025110">
    <property type="entry name" value="AMP-bd_C"/>
</dbReference>
<dbReference type="SUPFAM" id="SSF56801">
    <property type="entry name" value="Acetyl-CoA synthetase-like"/>
    <property type="match status" value="2"/>
</dbReference>
<dbReference type="GO" id="GO:0031956">
    <property type="term" value="F:medium-chain fatty acid-CoA ligase activity"/>
    <property type="evidence" value="ECO:0007669"/>
    <property type="project" value="UniProtKB-EC"/>
</dbReference>
<evidence type="ECO:0000256" key="1">
    <source>
        <dbReference type="ARBA" id="ARBA00006432"/>
    </source>
</evidence>
<dbReference type="AlphaFoldDB" id="A0A7R8WMW8"/>
<dbReference type="InterPro" id="IPR000873">
    <property type="entry name" value="AMP-dep_synth/lig_dom"/>
</dbReference>
<dbReference type="EMBL" id="OB664123">
    <property type="protein sequence ID" value="CAD7232018.1"/>
    <property type="molecule type" value="Genomic_DNA"/>
</dbReference>
<dbReference type="FunFam" id="3.30.300.30:FF:000008">
    <property type="entry name" value="2,3-dihydroxybenzoate-AMP ligase"/>
    <property type="match status" value="1"/>
</dbReference>
<dbReference type="OrthoDB" id="6378093at2759"/>
<sequence>MNKFDWFAKWDVYKSDSIAFKVYESKKDYTFSNVNKLSNYLSDHLSNEYKLSVGDRVAVIAENCIEYIILFGVAQKLGITLIPLNYRLASKELDFIIGNCEPSLIIYEKQFGEKVQSTASFANIKYKLNLIDISSQIESFESFPKIENFYNNSVTEDTAIFILYTSGTTAFPKGALYTHKMMFWNSLNTELRLNITSDDISINCAPPFHTGGWNVLLTTFIHHGAQTIILRNFDADAILKLMDKENITLWWAVPTMLKMLGESKLFESSKMEKLRYLIVGGEALPLDVINTWHKKGVPIRQGYGLTEVGPNVTSLNHEDATRKLGSIGTPNFYIESKIVDENGNIITGTGEGEFLLKGPNVTPGYWKNDLATSETIRDGWFSTGDVVKRDKDGYIYVVDRIKNMYISGGENVYPAEVEHSLREHREIAEAAIIGVPDDKWGEGEFLLKGPNVTPGYWKNDLATSETIRDGWFSTGDVVKRDKDGYIYVVDRIKNMYISGGENVYPAEVEHSLREHREIAEAAIIGVPDDKWGEVGKAFIVKSKNSKLTVEDVKNYCLERLAKYKIPKHIVFLDSIPTNDAGKIDRKKIKGL</sequence>